<organism evidence="2 3">
    <name type="scientific">Raoultibacter timonensis</name>
    <dbReference type="NCBI Taxonomy" id="1907662"/>
    <lineage>
        <taxon>Bacteria</taxon>
        <taxon>Bacillati</taxon>
        <taxon>Actinomycetota</taxon>
        <taxon>Coriobacteriia</taxon>
        <taxon>Eggerthellales</taxon>
        <taxon>Eggerthellaceae</taxon>
        <taxon>Raoultibacter</taxon>
    </lineage>
</organism>
<protein>
    <recommendedName>
        <fullName evidence="4">Secreted protein</fullName>
    </recommendedName>
</protein>
<keyword evidence="3" id="KW-1185">Reference proteome</keyword>
<reference evidence="2 3" key="1">
    <citation type="submission" date="2022-01" db="EMBL/GenBank/DDBJ databases">
        <title>Novel bile acid biosynthetic pathways are enriched in the microbiome of centenarians.</title>
        <authorList>
            <person name="Sato Y."/>
            <person name="Atarashi K."/>
            <person name="Plichta R.D."/>
            <person name="Arai Y."/>
            <person name="Sasajima S."/>
            <person name="Kearney M.S."/>
            <person name="Suda W."/>
            <person name="Takeshita K."/>
            <person name="Sasaki T."/>
            <person name="Okamoto S."/>
            <person name="Skelly N.A."/>
            <person name="Okamura Y."/>
            <person name="Vlamakis H."/>
            <person name="Li Y."/>
            <person name="Tanoue T."/>
            <person name="Takei H."/>
            <person name="Nittono H."/>
            <person name="Narushima S."/>
            <person name="Irie J."/>
            <person name="Itoh H."/>
            <person name="Moriya K."/>
            <person name="Sugiura Y."/>
            <person name="Suematsu M."/>
            <person name="Moritoki N."/>
            <person name="Shibata S."/>
            <person name="Littman R.D."/>
            <person name="Fischbach A.M."/>
            <person name="Uwamino Y."/>
            <person name="Inoue T."/>
            <person name="Honda A."/>
            <person name="Hattori M."/>
            <person name="Murai T."/>
            <person name="Xavier J.R."/>
            <person name="Hirose N."/>
            <person name="Honda K."/>
        </authorList>
    </citation>
    <scope>NUCLEOTIDE SEQUENCE [LARGE SCALE GENOMIC DNA]</scope>
    <source>
        <strain evidence="2 3">CE91-St30</strain>
    </source>
</reference>
<keyword evidence="1" id="KW-0812">Transmembrane</keyword>
<proteinExistence type="predicted"/>
<dbReference type="RefSeq" id="WP_244411582.1">
    <property type="nucleotide sequence ID" value="NZ_AP025564.1"/>
</dbReference>
<evidence type="ECO:0000313" key="2">
    <source>
        <dbReference type="EMBL" id="BDE95118.1"/>
    </source>
</evidence>
<feature type="transmembrane region" description="Helical" evidence="1">
    <location>
        <begin position="12"/>
        <end position="34"/>
    </location>
</feature>
<evidence type="ECO:0008006" key="4">
    <source>
        <dbReference type="Google" id="ProtNLM"/>
    </source>
</evidence>
<keyword evidence="1" id="KW-0472">Membrane</keyword>
<keyword evidence="1" id="KW-1133">Transmembrane helix</keyword>
<evidence type="ECO:0000313" key="3">
    <source>
        <dbReference type="Proteomes" id="UP001320544"/>
    </source>
</evidence>
<sequence length="258" mass="27888">MKETPAYTISTRGVVISCILAAAIVIAIGFAISLTKPPTAHATSFDSHGFDYFALQEATSAKDAEHANLIREEARESASRAQRIAAETQAAENGGQAAAPQNRISTDLFEFDLPEYWSDRVSVTYNEDGGVSVYANNFPEASLVTLKITEASDSAAEDSADTAMVYSKDLGGGKHVELWMTNFAWVVFDVNRPEASPEGWQADLLDQSVASELVDLQTLGTVPVEKIIQPAKADGTQFETQIDWENAVNEIVPTIVVK</sequence>
<name>A0ABM7WG30_9ACTN</name>
<dbReference type="EMBL" id="AP025564">
    <property type="protein sequence ID" value="BDE95118.1"/>
    <property type="molecule type" value="Genomic_DNA"/>
</dbReference>
<accession>A0ABM7WG30</accession>
<gene>
    <name evidence="2" type="ORF">CE91St30_04510</name>
</gene>
<evidence type="ECO:0000256" key="1">
    <source>
        <dbReference type="SAM" id="Phobius"/>
    </source>
</evidence>
<dbReference type="Proteomes" id="UP001320544">
    <property type="component" value="Chromosome"/>
</dbReference>